<evidence type="ECO:0000313" key="1">
    <source>
        <dbReference type="EnsemblPlants" id="OB05G10050.1"/>
    </source>
</evidence>
<dbReference type="HOGENOM" id="CLU_2838744_0_0_1"/>
<reference evidence="1" key="1">
    <citation type="journal article" date="2013" name="Nat. Commun.">
        <title>Whole-genome sequencing of Oryza brachyantha reveals mechanisms underlying Oryza genome evolution.</title>
        <authorList>
            <person name="Chen J."/>
            <person name="Huang Q."/>
            <person name="Gao D."/>
            <person name="Wang J."/>
            <person name="Lang Y."/>
            <person name="Liu T."/>
            <person name="Li B."/>
            <person name="Bai Z."/>
            <person name="Luis Goicoechea J."/>
            <person name="Liang C."/>
            <person name="Chen C."/>
            <person name="Zhang W."/>
            <person name="Sun S."/>
            <person name="Liao Y."/>
            <person name="Zhang X."/>
            <person name="Yang L."/>
            <person name="Song C."/>
            <person name="Wang M."/>
            <person name="Shi J."/>
            <person name="Liu G."/>
            <person name="Liu J."/>
            <person name="Zhou H."/>
            <person name="Zhou W."/>
            <person name="Yu Q."/>
            <person name="An N."/>
            <person name="Chen Y."/>
            <person name="Cai Q."/>
            <person name="Wang B."/>
            <person name="Liu B."/>
            <person name="Min J."/>
            <person name="Huang Y."/>
            <person name="Wu H."/>
            <person name="Li Z."/>
            <person name="Zhang Y."/>
            <person name="Yin Y."/>
            <person name="Song W."/>
            <person name="Jiang J."/>
            <person name="Jackson S.A."/>
            <person name="Wing R.A."/>
            <person name="Wang J."/>
            <person name="Chen M."/>
        </authorList>
    </citation>
    <scope>NUCLEOTIDE SEQUENCE [LARGE SCALE GENOMIC DNA]</scope>
    <source>
        <strain evidence="1">cv. IRGC 101232</strain>
    </source>
</reference>
<accession>J3M331</accession>
<protein>
    <submittedName>
        <fullName evidence="1">Uncharacterized protein</fullName>
    </submittedName>
</protein>
<keyword evidence="2" id="KW-1185">Reference proteome</keyword>
<reference evidence="1" key="2">
    <citation type="submission" date="2013-04" db="UniProtKB">
        <authorList>
            <consortium name="EnsemblPlants"/>
        </authorList>
    </citation>
    <scope>IDENTIFICATION</scope>
</reference>
<dbReference type="Gramene" id="OB05G10050.1">
    <property type="protein sequence ID" value="OB05G10050.1"/>
    <property type="gene ID" value="OB05G10050"/>
</dbReference>
<evidence type="ECO:0000313" key="2">
    <source>
        <dbReference type="Proteomes" id="UP000006038"/>
    </source>
</evidence>
<dbReference type="Proteomes" id="UP000006038">
    <property type="component" value="Chromosome 5"/>
</dbReference>
<organism evidence="1">
    <name type="scientific">Oryza brachyantha</name>
    <name type="common">malo sina</name>
    <dbReference type="NCBI Taxonomy" id="4533"/>
    <lineage>
        <taxon>Eukaryota</taxon>
        <taxon>Viridiplantae</taxon>
        <taxon>Streptophyta</taxon>
        <taxon>Embryophyta</taxon>
        <taxon>Tracheophyta</taxon>
        <taxon>Spermatophyta</taxon>
        <taxon>Magnoliopsida</taxon>
        <taxon>Liliopsida</taxon>
        <taxon>Poales</taxon>
        <taxon>Poaceae</taxon>
        <taxon>BOP clade</taxon>
        <taxon>Oryzoideae</taxon>
        <taxon>Oryzeae</taxon>
        <taxon>Oryzinae</taxon>
        <taxon>Oryza</taxon>
    </lineage>
</organism>
<sequence>FITFFVATWASTCFGNQQNCRYTQTTTSNRYNSIHIDQGAMHTFSQDAYIDQDHISTIALSICTCS</sequence>
<dbReference type="AlphaFoldDB" id="J3M331"/>
<dbReference type="EnsemblPlants" id="OB05G10050.1">
    <property type="protein sequence ID" value="OB05G10050.1"/>
    <property type="gene ID" value="OB05G10050"/>
</dbReference>
<name>J3M331_ORYBR</name>
<proteinExistence type="predicted"/>